<keyword evidence="10" id="KW-0539">Nucleus</keyword>
<dbReference type="Gene3D" id="4.10.770.10">
    <property type="entry name" value="Signal Protein Aml-1b, Chain A, domain 3"/>
    <property type="match status" value="1"/>
</dbReference>
<dbReference type="Pfam" id="PF08504">
    <property type="entry name" value="RunxI"/>
    <property type="match status" value="1"/>
</dbReference>
<dbReference type="GO" id="GO:0005524">
    <property type="term" value="F:ATP binding"/>
    <property type="evidence" value="ECO:0007669"/>
    <property type="project" value="InterPro"/>
</dbReference>
<evidence type="ECO:0000259" key="14">
    <source>
        <dbReference type="PROSITE" id="PS51062"/>
    </source>
</evidence>
<evidence type="ECO:0000256" key="10">
    <source>
        <dbReference type="ARBA" id="ARBA00023242"/>
    </source>
</evidence>
<sequence length="455" mass="49581">EVLPPPAQVLRARPRVREGEVMLGLCSPREEEVSRGCSHFTPSSEAPGRLALPPCALAAFKLPQGFVMSVAAREAGTETRVFRVWLHELWFSFPFSQVVALGEVPDGTVVTVMAGNDENYSAELRNASAVMKNQVARFNDLRFVGRSGRGKSFTLTITVLTNPPQVATYHRAIKVTVDGPREPRRHRQKLDDSKPSLFSERLSDLGRIPHPSMRVGVPTQSPRPSLNSAPSPFNPQGQSQITDPRQAQSSPPWSYDQSYPSYLSQMTSPSIHSTTPLSSTRGTGLPAITDVPRRLSGASELGPFSDPRQFTSISSLTESRFSNPRMHYPATFTYTPPVTSGMSLGMSATTHYHTYLPPPYPGSSQNQSGPFQTSSTPYLYYGTSSGSYQFPMVPGGDRSPSRMLPPCTTTSNGSTLLNPNLPNQSDGVEADGSHSSSPTVLNSSGRMDESVWRPY</sequence>
<dbReference type="InterPro" id="IPR000040">
    <property type="entry name" value="AML1_Runt"/>
</dbReference>
<dbReference type="PROSITE" id="PS51062">
    <property type="entry name" value="RUNT"/>
    <property type="match status" value="1"/>
</dbReference>
<feature type="region of interest" description="Disordered" evidence="13">
    <location>
        <begin position="177"/>
        <end position="290"/>
    </location>
</feature>
<dbReference type="PANTHER" id="PTHR11950:SF7">
    <property type="entry name" value="RUNT-RELATED TRANSCRIPTION FACTOR 2"/>
    <property type="match status" value="1"/>
</dbReference>
<dbReference type="InterPro" id="IPR027384">
    <property type="entry name" value="Runx_central_dom_sf"/>
</dbReference>
<evidence type="ECO:0000256" key="8">
    <source>
        <dbReference type="ARBA" id="ARBA00023125"/>
    </source>
</evidence>
<dbReference type="InterPro" id="IPR013524">
    <property type="entry name" value="Runt_dom"/>
</dbReference>
<dbReference type="GO" id="GO:0005737">
    <property type="term" value="C:cytoplasm"/>
    <property type="evidence" value="ECO:0007669"/>
    <property type="project" value="UniProtKB-SubCell"/>
</dbReference>
<dbReference type="GO" id="GO:0005634">
    <property type="term" value="C:nucleus"/>
    <property type="evidence" value="ECO:0007669"/>
    <property type="project" value="UniProtKB-SubCell"/>
</dbReference>
<comment type="subcellular location">
    <subcellularLocation>
        <location evidence="2">Cytoplasm</location>
    </subcellularLocation>
    <subcellularLocation>
        <location evidence="1">Nucleus</location>
    </subcellularLocation>
</comment>
<organism evidence="15 16">
    <name type="scientific">Calidris pygmaea</name>
    <name type="common">Spoon-billed sandpiper</name>
    <dbReference type="NCBI Taxonomy" id="425635"/>
    <lineage>
        <taxon>Eukaryota</taxon>
        <taxon>Metazoa</taxon>
        <taxon>Chordata</taxon>
        <taxon>Craniata</taxon>
        <taxon>Vertebrata</taxon>
        <taxon>Euteleostomi</taxon>
        <taxon>Archelosauria</taxon>
        <taxon>Archosauria</taxon>
        <taxon>Dinosauria</taxon>
        <taxon>Saurischia</taxon>
        <taxon>Theropoda</taxon>
        <taxon>Coelurosauria</taxon>
        <taxon>Aves</taxon>
        <taxon>Neognathae</taxon>
        <taxon>Neoaves</taxon>
        <taxon>Charadriiformes</taxon>
        <taxon>Scolopacidae</taxon>
        <taxon>Calidris</taxon>
    </lineage>
</organism>
<protein>
    <recommendedName>
        <fullName evidence="11">Runt-related transcription factor 2</fullName>
    </recommendedName>
    <alternativeName>
        <fullName evidence="12">Core-binding factor subunit alpha-1</fullName>
    </alternativeName>
</protein>
<name>A0A8C3JIW5_9CHAR</name>
<dbReference type="GO" id="GO:0001503">
    <property type="term" value="P:ossification"/>
    <property type="evidence" value="ECO:0007669"/>
    <property type="project" value="TreeGrafter"/>
</dbReference>
<feature type="compositionally biased region" description="Basic and acidic residues" evidence="13">
    <location>
        <begin position="446"/>
        <end position="455"/>
    </location>
</feature>
<feature type="region of interest" description="Disordered" evidence="13">
    <location>
        <begin position="393"/>
        <end position="455"/>
    </location>
</feature>
<dbReference type="Proteomes" id="UP000694419">
    <property type="component" value="Unplaced"/>
</dbReference>
<accession>A0A8C3JIW5</accession>
<dbReference type="GO" id="GO:0002062">
    <property type="term" value="P:chondrocyte differentiation"/>
    <property type="evidence" value="ECO:0007669"/>
    <property type="project" value="TreeGrafter"/>
</dbReference>
<keyword evidence="3" id="KW-0488">Methylation</keyword>
<reference evidence="15" key="2">
    <citation type="submission" date="2025-09" db="UniProtKB">
        <authorList>
            <consortium name="Ensembl"/>
        </authorList>
    </citation>
    <scope>IDENTIFICATION</scope>
</reference>
<dbReference type="FunFam" id="4.10.770.10:FF:000001">
    <property type="entry name" value="Runt-related transcription factor"/>
    <property type="match status" value="1"/>
</dbReference>
<keyword evidence="5" id="KW-0597">Phosphoprotein</keyword>
<evidence type="ECO:0000256" key="9">
    <source>
        <dbReference type="ARBA" id="ARBA00023163"/>
    </source>
</evidence>
<keyword evidence="6" id="KW-0221">Differentiation</keyword>
<evidence type="ECO:0000256" key="7">
    <source>
        <dbReference type="ARBA" id="ARBA00023015"/>
    </source>
</evidence>
<dbReference type="InterPro" id="IPR012346">
    <property type="entry name" value="p53/RUNT-type_TF_DNA-bd_sf"/>
</dbReference>
<evidence type="ECO:0000256" key="13">
    <source>
        <dbReference type="SAM" id="MobiDB-lite"/>
    </source>
</evidence>
<dbReference type="GO" id="GO:0030097">
    <property type="term" value="P:hemopoiesis"/>
    <property type="evidence" value="ECO:0007669"/>
    <property type="project" value="TreeGrafter"/>
</dbReference>
<evidence type="ECO:0000256" key="12">
    <source>
        <dbReference type="ARBA" id="ARBA00075972"/>
    </source>
</evidence>
<dbReference type="InterPro" id="IPR008967">
    <property type="entry name" value="p53-like_TF_DNA-bd_sf"/>
</dbReference>
<dbReference type="PRINTS" id="PR00967">
    <property type="entry name" value="ONCOGENEAML1"/>
</dbReference>
<evidence type="ECO:0000256" key="2">
    <source>
        <dbReference type="ARBA" id="ARBA00004496"/>
    </source>
</evidence>
<dbReference type="SUPFAM" id="SSF49417">
    <property type="entry name" value="p53-like transcription factors"/>
    <property type="match status" value="1"/>
</dbReference>
<keyword evidence="16" id="KW-1185">Reference proteome</keyword>
<dbReference type="PANTHER" id="PTHR11950">
    <property type="entry name" value="RUNT RELATED"/>
    <property type="match status" value="1"/>
</dbReference>
<dbReference type="Pfam" id="PF00853">
    <property type="entry name" value="Runt"/>
    <property type="match status" value="1"/>
</dbReference>
<dbReference type="GO" id="GO:0051094">
    <property type="term" value="P:positive regulation of developmental process"/>
    <property type="evidence" value="ECO:0007669"/>
    <property type="project" value="UniProtKB-ARBA"/>
</dbReference>
<evidence type="ECO:0000256" key="1">
    <source>
        <dbReference type="ARBA" id="ARBA00004123"/>
    </source>
</evidence>
<evidence type="ECO:0000313" key="16">
    <source>
        <dbReference type="Proteomes" id="UP000694419"/>
    </source>
</evidence>
<dbReference type="GO" id="GO:0045595">
    <property type="term" value="P:regulation of cell differentiation"/>
    <property type="evidence" value="ECO:0007669"/>
    <property type="project" value="TreeGrafter"/>
</dbReference>
<feature type="domain" description="Runt" evidence="14">
    <location>
        <begin position="56"/>
        <end position="185"/>
    </location>
</feature>
<proteinExistence type="predicted"/>
<keyword evidence="4" id="KW-0963">Cytoplasm</keyword>
<evidence type="ECO:0000256" key="5">
    <source>
        <dbReference type="ARBA" id="ARBA00022553"/>
    </source>
</evidence>
<feature type="compositionally biased region" description="Polar residues" evidence="13">
    <location>
        <begin position="433"/>
        <end position="445"/>
    </location>
</feature>
<dbReference type="AlphaFoldDB" id="A0A8C3JIW5"/>
<evidence type="ECO:0000256" key="3">
    <source>
        <dbReference type="ARBA" id="ARBA00022481"/>
    </source>
</evidence>
<dbReference type="FunFam" id="2.60.40.720:FF:000004">
    <property type="entry name" value="runt-related transcription factor 3"/>
    <property type="match status" value="1"/>
</dbReference>
<evidence type="ECO:0000313" key="15">
    <source>
        <dbReference type="Ensembl" id="ENSCPGP00000008504.1"/>
    </source>
</evidence>
<keyword evidence="9" id="KW-0804">Transcription</keyword>
<dbReference type="InterPro" id="IPR013711">
    <property type="entry name" value="RunxI_C_dom"/>
</dbReference>
<evidence type="ECO:0000256" key="6">
    <source>
        <dbReference type="ARBA" id="ARBA00022782"/>
    </source>
</evidence>
<evidence type="ECO:0000256" key="4">
    <source>
        <dbReference type="ARBA" id="ARBA00022490"/>
    </source>
</evidence>
<keyword evidence="7" id="KW-0805">Transcription regulation</keyword>
<dbReference type="GO" id="GO:0030182">
    <property type="term" value="P:neuron differentiation"/>
    <property type="evidence" value="ECO:0007669"/>
    <property type="project" value="TreeGrafter"/>
</dbReference>
<dbReference type="Ensembl" id="ENSCPGT00000009344.1">
    <property type="protein sequence ID" value="ENSCPGP00000008504.1"/>
    <property type="gene ID" value="ENSCPGG00000005971.1"/>
</dbReference>
<feature type="compositionally biased region" description="Polar residues" evidence="13">
    <location>
        <begin position="218"/>
        <end position="282"/>
    </location>
</feature>
<reference evidence="15" key="1">
    <citation type="submission" date="2025-08" db="UniProtKB">
        <authorList>
            <consortium name="Ensembl"/>
        </authorList>
    </citation>
    <scope>IDENTIFICATION</scope>
</reference>
<dbReference type="GO" id="GO:0045944">
    <property type="term" value="P:positive regulation of transcription by RNA polymerase II"/>
    <property type="evidence" value="ECO:0007669"/>
    <property type="project" value="UniProtKB-ARBA"/>
</dbReference>
<keyword evidence="8" id="KW-0238">DNA-binding</keyword>
<evidence type="ECO:0000256" key="11">
    <source>
        <dbReference type="ARBA" id="ARBA00069948"/>
    </source>
</evidence>
<dbReference type="Gene3D" id="2.60.40.720">
    <property type="match status" value="1"/>
</dbReference>
<dbReference type="GO" id="GO:0000981">
    <property type="term" value="F:DNA-binding transcription factor activity, RNA polymerase II-specific"/>
    <property type="evidence" value="ECO:0007669"/>
    <property type="project" value="TreeGrafter"/>
</dbReference>
<feature type="compositionally biased region" description="Polar residues" evidence="13">
    <location>
        <begin position="407"/>
        <end position="426"/>
    </location>
</feature>
<dbReference type="GO" id="GO:0000978">
    <property type="term" value="F:RNA polymerase II cis-regulatory region sequence-specific DNA binding"/>
    <property type="evidence" value="ECO:0007669"/>
    <property type="project" value="TreeGrafter"/>
</dbReference>